<dbReference type="Gene3D" id="2.60.40.150">
    <property type="entry name" value="C2 domain"/>
    <property type="match status" value="1"/>
</dbReference>
<keyword evidence="3" id="KW-1185">Reference proteome</keyword>
<dbReference type="InterPro" id="IPR035892">
    <property type="entry name" value="C2_domain_sf"/>
</dbReference>
<gene>
    <name evidence="2" type="ORF">D9615_009843</name>
</gene>
<proteinExistence type="predicted"/>
<dbReference type="CDD" id="cd00030">
    <property type="entry name" value="C2"/>
    <property type="match status" value="1"/>
</dbReference>
<accession>A0A8H5LWZ8</accession>
<comment type="caution">
    <text evidence="2">The sequence shown here is derived from an EMBL/GenBank/DDBJ whole genome shotgun (WGS) entry which is preliminary data.</text>
</comment>
<dbReference type="OrthoDB" id="9976063at2759"/>
<reference evidence="2 3" key="1">
    <citation type="journal article" date="2020" name="ISME J.">
        <title>Uncovering the hidden diversity of litter-decomposition mechanisms in mushroom-forming fungi.</title>
        <authorList>
            <person name="Floudas D."/>
            <person name="Bentzer J."/>
            <person name="Ahren D."/>
            <person name="Johansson T."/>
            <person name="Persson P."/>
            <person name="Tunlid A."/>
        </authorList>
    </citation>
    <scope>NUCLEOTIDE SEQUENCE [LARGE SCALE GENOMIC DNA]</scope>
    <source>
        <strain evidence="2 3">CBS 661.87</strain>
    </source>
</reference>
<protein>
    <recommendedName>
        <fullName evidence="1">C2 domain-containing protein</fullName>
    </recommendedName>
</protein>
<dbReference type="InterPro" id="IPR000008">
    <property type="entry name" value="C2_dom"/>
</dbReference>
<name>A0A8H5LWZ8_9AGAR</name>
<sequence>MEPSTSPEKIQITVVEATALPRMGARTPYCKVSITIGSDRKVTQRVKRANPVWNKAFLFVADPGSQVSIQVLHGKHSKVVAEAVTSVKSEHLQVGTVAFDEIVPLNLLVSSFIRRNPTIKLSFSVALPKDVRAPQVHESTTAGPTLQNLEAISSEASTRSPPKQKYCNIIGNLKQFVNLGSAIAEVHPYAKAVWALLTSGLTVLIAQYERNARIQDLWACVHETLDFMKDAEALRDVQSLTGTVQAMMEQLRECIIYLTGYWERSTAEAMVKVVFSEEDDTIIRGITDTFAQLKVQFDQRINIQQWKIIQATGEQVAMISNKIDVLVRREEDRQLKDLLATDLHTHWSSTCLSVPLCSGSLVLQELASPVLQAVWLKY</sequence>
<evidence type="ECO:0000259" key="1">
    <source>
        <dbReference type="PROSITE" id="PS50004"/>
    </source>
</evidence>
<evidence type="ECO:0000313" key="3">
    <source>
        <dbReference type="Proteomes" id="UP000565441"/>
    </source>
</evidence>
<dbReference type="Pfam" id="PF00168">
    <property type="entry name" value="C2"/>
    <property type="match status" value="1"/>
</dbReference>
<feature type="domain" description="C2" evidence="1">
    <location>
        <begin position="1"/>
        <end position="120"/>
    </location>
</feature>
<dbReference type="Proteomes" id="UP000565441">
    <property type="component" value="Unassembled WGS sequence"/>
</dbReference>
<dbReference type="SMART" id="SM00239">
    <property type="entry name" value="C2"/>
    <property type="match status" value="1"/>
</dbReference>
<organism evidence="2 3">
    <name type="scientific">Tricholomella constricta</name>
    <dbReference type="NCBI Taxonomy" id="117010"/>
    <lineage>
        <taxon>Eukaryota</taxon>
        <taxon>Fungi</taxon>
        <taxon>Dikarya</taxon>
        <taxon>Basidiomycota</taxon>
        <taxon>Agaricomycotina</taxon>
        <taxon>Agaricomycetes</taxon>
        <taxon>Agaricomycetidae</taxon>
        <taxon>Agaricales</taxon>
        <taxon>Tricholomatineae</taxon>
        <taxon>Lyophyllaceae</taxon>
        <taxon>Tricholomella</taxon>
    </lineage>
</organism>
<dbReference type="PROSITE" id="PS50004">
    <property type="entry name" value="C2"/>
    <property type="match status" value="1"/>
</dbReference>
<dbReference type="EMBL" id="JAACJP010000042">
    <property type="protein sequence ID" value="KAF5372667.1"/>
    <property type="molecule type" value="Genomic_DNA"/>
</dbReference>
<dbReference type="SUPFAM" id="SSF49562">
    <property type="entry name" value="C2 domain (Calcium/lipid-binding domain, CaLB)"/>
    <property type="match status" value="1"/>
</dbReference>
<evidence type="ECO:0000313" key="2">
    <source>
        <dbReference type="EMBL" id="KAF5372667.1"/>
    </source>
</evidence>
<dbReference type="AlphaFoldDB" id="A0A8H5LWZ8"/>